<accession>A0A975C2B7</accession>
<dbReference type="EMBL" id="CP062222">
    <property type="protein sequence ID" value="QTC90277.1"/>
    <property type="molecule type" value="Genomic_DNA"/>
</dbReference>
<evidence type="ECO:0000313" key="2">
    <source>
        <dbReference type="EMBL" id="QTC90277.1"/>
    </source>
</evidence>
<dbReference type="RefSeq" id="WP_207868699.1">
    <property type="nucleotide sequence ID" value="NZ_CP062222.1"/>
</dbReference>
<proteinExistence type="predicted"/>
<feature type="transmembrane region" description="Helical" evidence="1">
    <location>
        <begin position="32"/>
        <end position="52"/>
    </location>
</feature>
<dbReference type="AlphaFoldDB" id="A0A975C2B7"/>
<keyword evidence="3" id="KW-1185">Reference proteome</keyword>
<reference evidence="2" key="1">
    <citation type="submission" date="2020-09" db="EMBL/GenBank/DDBJ databases">
        <title>Brevundimonas sp. LVF2 isolated from a puddle in Goettingen, Germany.</title>
        <authorList>
            <person name="Friedrich I."/>
            <person name="Klassen A."/>
            <person name="Hannes N."/>
            <person name="Schneider D."/>
            <person name="Hertel R."/>
            <person name="Daniel R."/>
        </authorList>
    </citation>
    <scope>NUCLEOTIDE SEQUENCE</scope>
    <source>
        <strain evidence="2">LVF2</strain>
    </source>
</reference>
<organism evidence="2 3">
    <name type="scientific">Brevundimonas goettingensis</name>
    <dbReference type="NCBI Taxonomy" id="2774190"/>
    <lineage>
        <taxon>Bacteria</taxon>
        <taxon>Pseudomonadati</taxon>
        <taxon>Pseudomonadota</taxon>
        <taxon>Alphaproteobacteria</taxon>
        <taxon>Caulobacterales</taxon>
        <taxon>Caulobacteraceae</taxon>
        <taxon>Brevundimonas</taxon>
    </lineage>
</organism>
<dbReference type="KEGG" id="bgoe:IFJ75_13445"/>
<keyword evidence="1" id="KW-0812">Transmembrane</keyword>
<gene>
    <name evidence="2" type="ORF">IFJ75_13445</name>
</gene>
<sequence>MQPSPARNRAVMRLKAGKVSAVLKVELTNTGLVAIGGLVCGILVSTAGLVWVATATAREHPVVTALRRR</sequence>
<name>A0A975C2B7_9CAUL</name>
<evidence type="ECO:0000256" key="1">
    <source>
        <dbReference type="SAM" id="Phobius"/>
    </source>
</evidence>
<evidence type="ECO:0000313" key="3">
    <source>
        <dbReference type="Proteomes" id="UP000663918"/>
    </source>
</evidence>
<dbReference type="Proteomes" id="UP000663918">
    <property type="component" value="Chromosome"/>
</dbReference>
<protein>
    <submittedName>
        <fullName evidence="2">Uncharacterized protein</fullName>
    </submittedName>
</protein>
<keyword evidence="1" id="KW-0472">Membrane</keyword>
<keyword evidence="1" id="KW-1133">Transmembrane helix</keyword>